<organism evidence="2 3">
    <name type="scientific">Nostoc cf. edaphicum LEGE 07299</name>
    <dbReference type="NCBI Taxonomy" id="2777974"/>
    <lineage>
        <taxon>Bacteria</taxon>
        <taxon>Bacillati</taxon>
        <taxon>Cyanobacteriota</taxon>
        <taxon>Cyanophyceae</taxon>
        <taxon>Nostocales</taxon>
        <taxon>Nostocaceae</taxon>
        <taxon>Nostoc</taxon>
    </lineage>
</organism>
<reference evidence="2 3" key="1">
    <citation type="submission" date="2020-10" db="EMBL/GenBank/DDBJ databases">
        <authorList>
            <person name="Castelo-Branco R."/>
            <person name="Eusebio N."/>
            <person name="Adriana R."/>
            <person name="Vieira A."/>
            <person name="Brugerolle De Fraissinette N."/>
            <person name="Rezende De Castro R."/>
            <person name="Schneider M.P."/>
            <person name="Vasconcelos V."/>
            <person name="Leao P.N."/>
        </authorList>
    </citation>
    <scope>NUCLEOTIDE SEQUENCE [LARGE SCALE GENOMIC DNA]</scope>
    <source>
        <strain evidence="2 3">LEGE 07299</strain>
    </source>
</reference>
<dbReference type="EMBL" id="JADEXF010000853">
    <property type="protein sequence ID" value="MBE9107449.1"/>
    <property type="molecule type" value="Genomic_DNA"/>
</dbReference>
<name>A0ABR9U464_9NOSO</name>
<feature type="compositionally biased region" description="Basic and acidic residues" evidence="1">
    <location>
        <begin position="69"/>
        <end position="78"/>
    </location>
</feature>
<gene>
    <name evidence="2" type="ORF">IQ229_21705</name>
</gene>
<sequence>MNSPGYRFKTIQTQALQLSIESTRLVSLVMGLTGEEVTPQTIIENFSELEDRYKLLKNRIEAVQASLDNGHDPDRHLFAYEQEENNA</sequence>
<accession>A0ABR9U464</accession>
<comment type="caution">
    <text evidence="2">The sequence shown here is derived from an EMBL/GenBank/DDBJ whole genome shotgun (WGS) entry which is preliminary data.</text>
</comment>
<proteinExistence type="predicted"/>
<feature type="region of interest" description="Disordered" evidence="1">
    <location>
        <begin position="65"/>
        <end position="87"/>
    </location>
</feature>
<dbReference type="Proteomes" id="UP000647836">
    <property type="component" value="Unassembled WGS sequence"/>
</dbReference>
<keyword evidence="3" id="KW-1185">Reference proteome</keyword>
<evidence type="ECO:0000313" key="3">
    <source>
        <dbReference type="Proteomes" id="UP000647836"/>
    </source>
</evidence>
<dbReference type="RefSeq" id="WP_194047277.1">
    <property type="nucleotide sequence ID" value="NZ_JADEXF010000853.1"/>
</dbReference>
<evidence type="ECO:0000313" key="2">
    <source>
        <dbReference type="EMBL" id="MBE9107449.1"/>
    </source>
</evidence>
<protein>
    <submittedName>
        <fullName evidence="2">Uncharacterized protein</fullName>
    </submittedName>
</protein>
<evidence type="ECO:0000256" key="1">
    <source>
        <dbReference type="SAM" id="MobiDB-lite"/>
    </source>
</evidence>